<proteinExistence type="predicted"/>
<name>A0AA36C9L5_9BILA</name>
<protein>
    <submittedName>
        <fullName evidence="1">Uncharacterized protein</fullName>
    </submittedName>
</protein>
<sequence>MQNDLRRIQNETMPTQNRTGLVLSLARRLEFNENIHNLRKKMQVFACDGGRFNARFGRLFSCMYGLNYTLVVELCEHLVINNYGTSDLETQS</sequence>
<evidence type="ECO:0000313" key="2">
    <source>
        <dbReference type="Proteomes" id="UP001177023"/>
    </source>
</evidence>
<dbReference type="AlphaFoldDB" id="A0AA36C9L5"/>
<accession>A0AA36C9L5</accession>
<feature type="non-terminal residue" evidence="1">
    <location>
        <position position="92"/>
    </location>
</feature>
<reference evidence="1" key="1">
    <citation type="submission" date="2023-06" db="EMBL/GenBank/DDBJ databases">
        <authorList>
            <person name="Delattre M."/>
        </authorList>
    </citation>
    <scope>NUCLEOTIDE SEQUENCE</scope>
    <source>
        <strain evidence="1">AF72</strain>
    </source>
</reference>
<comment type="caution">
    <text evidence="1">The sequence shown here is derived from an EMBL/GenBank/DDBJ whole genome shotgun (WGS) entry which is preliminary data.</text>
</comment>
<dbReference type="EMBL" id="CATQJA010000944">
    <property type="protein sequence ID" value="CAJ0564947.1"/>
    <property type="molecule type" value="Genomic_DNA"/>
</dbReference>
<evidence type="ECO:0000313" key="1">
    <source>
        <dbReference type="EMBL" id="CAJ0564947.1"/>
    </source>
</evidence>
<keyword evidence="2" id="KW-1185">Reference proteome</keyword>
<gene>
    <name evidence="1" type="ORF">MSPICULIGERA_LOCUS3611</name>
</gene>
<dbReference type="Proteomes" id="UP001177023">
    <property type="component" value="Unassembled WGS sequence"/>
</dbReference>
<organism evidence="1 2">
    <name type="scientific">Mesorhabditis spiculigera</name>
    <dbReference type="NCBI Taxonomy" id="96644"/>
    <lineage>
        <taxon>Eukaryota</taxon>
        <taxon>Metazoa</taxon>
        <taxon>Ecdysozoa</taxon>
        <taxon>Nematoda</taxon>
        <taxon>Chromadorea</taxon>
        <taxon>Rhabditida</taxon>
        <taxon>Rhabditina</taxon>
        <taxon>Rhabditomorpha</taxon>
        <taxon>Rhabditoidea</taxon>
        <taxon>Rhabditidae</taxon>
        <taxon>Mesorhabditinae</taxon>
        <taxon>Mesorhabditis</taxon>
    </lineage>
</organism>